<evidence type="ECO:0000313" key="2">
    <source>
        <dbReference type="Proteomes" id="UP000466586"/>
    </source>
</evidence>
<organism evidence="1 2">
    <name type="scientific">Hufsiella arboris</name>
    <dbReference type="NCBI Taxonomy" id="2695275"/>
    <lineage>
        <taxon>Bacteria</taxon>
        <taxon>Pseudomonadati</taxon>
        <taxon>Bacteroidota</taxon>
        <taxon>Sphingobacteriia</taxon>
        <taxon>Sphingobacteriales</taxon>
        <taxon>Sphingobacteriaceae</taxon>
        <taxon>Hufsiella</taxon>
    </lineage>
</organism>
<dbReference type="Gene3D" id="2.120.10.30">
    <property type="entry name" value="TolB, C-terminal domain"/>
    <property type="match status" value="1"/>
</dbReference>
<evidence type="ECO:0000313" key="1">
    <source>
        <dbReference type="EMBL" id="MXV52663.1"/>
    </source>
</evidence>
<dbReference type="InterPro" id="IPR011042">
    <property type="entry name" value="6-blade_b-propeller_TolB-like"/>
</dbReference>
<comment type="caution">
    <text evidence="1">The sequence shown here is derived from an EMBL/GenBank/DDBJ whole genome shotgun (WGS) entry which is preliminary data.</text>
</comment>
<accession>A0A7K1YDJ3</accession>
<dbReference type="AlphaFoldDB" id="A0A7K1YDJ3"/>
<dbReference type="SUPFAM" id="SSF63829">
    <property type="entry name" value="Calcium-dependent phosphotriesterase"/>
    <property type="match status" value="1"/>
</dbReference>
<dbReference type="Proteomes" id="UP000466586">
    <property type="component" value="Unassembled WGS sequence"/>
</dbReference>
<dbReference type="EMBL" id="WVHT01000009">
    <property type="protein sequence ID" value="MXV52663.1"/>
    <property type="molecule type" value="Genomic_DNA"/>
</dbReference>
<proteinExistence type="predicted"/>
<keyword evidence="2" id="KW-1185">Reference proteome</keyword>
<protein>
    <recommendedName>
        <fullName evidence="3">NHL repeat-containing protein</fullName>
    </recommendedName>
</protein>
<reference evidence="1 2" key="1">
    <citation type="submission" date="2019-11" db="EMBL/GenBank/DDBJ databases">
        <title>Pedobacter sp. HMF7647 Genome sequencing and assembly.</title>
        <authorList>
            <person name="Kang H."/>
            <person name="Kim H."/>
            <person name="Joh K."/>
        </authorList>
    </citation>
    <scope>NUCLEOTIDE SEQUENCE [LARGE SCALE GENOMIC DNA]</scope>
    <source>
        <strain evidence="1 2">HMF7647</strain>
    </source>
</reference>
<gene>
    <name evidence="1" type="ORF">GS399_16940</name>
</gene>
<dbReference type="RefSeq" id="WP_160845840.1">
    <property type="nucleotide sequence ID" value="NZ_WVHT01000009.1"/>
</dbReference>
<evidence type="ECO:0008006" key="3">
    <source>
        <dbReference type="Google" id="ProtNLM"/>
    </source>
</evidence>
<name>A0A7K1YDJ3_9SPHI</name>
<sequence length="362" mass="39749">MNLKITSLTWVVVSSFLFVTCKEENFPEPDAQLSTTDQVKAMVNIPPYTLYTVAGGSSLAPMFRDGEGRDAHFSGPAGIQLKNKDTLYIADAGNSAIRKVVLKPGPNSTIQYVGTVTTLNTPTGSNGLKMLRPLRVGVSDDGTINVLFNTLNNIVFGRIYKPGRSIYTVQTSNLNVSGMSQDPYQEFFWFTGAGGIGKFWSDHIQLPNFTIPRDTLAIRSPGGGLFTLEYPNAIYAGPNGVKYLVTAYQLYKFTQERVFTKIAPVFTIPPYNYGEVFPNATDIAATADGRTIFLASDGAIKKVENGIVSNIYYPRGRTSTTGIETDINAWGLAIDDKRHILYFTDRNNNGVRMMTLPGYKGH</sequence>